<dbReference type="SUPFAM" id="SSF55729">
    <property type="entry name" value="Acyl-CoA N-acyltransferases (Nat)"/>
    <property type="match status" value="1"/>
</dbReference>
<dbReference type="InterPro" id="IPR016181">
    <property type="entry name" value="Acyl_CoA_acyltransferase"/>
</dbReference>
<dbReference type="CDD" id="cd04301">
    <property type="entry name" value="NAT_SF"/>
    <property type="match status" value="1"/>
</dbReference>
<organism evidence="2 3">
    <name type="scientific">Alicyclobacillus fodiniaquatilis</name>
    <dbReference type="NCBI Taxonomy" id="1661150"/>
    <lineage>
        <taxon>Bacteria</taxon>
        <taxon>Bacillati</taxon>
        <taxon>Bacillota</taxon>
        <taxon>Bacilli</taxon>
        <taxon>Bacillales</taxon>
        <taxon>Alicyclobacillaceae</taxon>
        <taxon>Alicyclobacillus</taxon>
    </lineage>
</organism>
<dbReference type="EMBL" id="JBHUCX010000020">
    <property type="protein sequence ID" value="MFD1674509.1"/>
    <property type="molecule type" value="Genomic_DNA"/>
</dbReference>
<protein>
    <submittedName>
        <fullName evidence="2">GNAT family N-acetyltransferase</fullName>
    </submittedName>
</protein>
<gene>
    <name evidence="2" type="ORF">ACFSB2_07290</name>
</gene>
<name>A0ABW4JF68_9BACL</name>
<sequence>MHCERFEDGREFLKVAEDFLDLHDPATNLILSNAYRLQETPPSFDQPFYLALVQQQGAILLAAVMGYRLPLCVYAADDVPEEAFALVSADILDWQSDVRSPQFSMGFLDEYRGAIDKLVAPERVAHAFADVWRNQTGILHNPGMHMRLYELRNVHQPDSIHGHMRLANADEEELVARWHMEMAQEAMDSPMSETEARLGAQSKIAAGRVFLWEADGEAVSMACKTRPTKRGIVLNGVYTPPQYRKRGYATACVAAVSARMLDEGYEFCSLFTDLTNPTSNRIYMNIGYHPVRDYREYPLA</sequence>
<dbReference type="Proteomes" id="UP001597079">
    <property type="component" value="Unassembled WGS sequence"/>
</dbReference>
<evidence type="ECO:0000313" key="3">
    <source>
        <dbReference type="Proteomes" id="UP001597079"/>
    </source>
</evidence>
<dbReference type="Pfam" id="PF00583">
    <property type="entry name" value="Acetyltransf_1"/>
    <property type="match status" value="1"/>
</dbReference>
<dbReference type="PROSITE" id="PS51186">
    <property type="entry name" value="GNAT"/>
    <property type="match status" value="1"/>
</dbReference>
<dbReference type="InterPro" id="IPR000182">
    <property type="entry name" value="GNAT_dom"/>
</dbReference>
<dbReference type="Gene3D" id="3.40.630.30">
    <property type="match status" value="1"/>
</dbReference>
<feature type="domain" description="N-acetyltransferase" evidence="1">
    <location>
        <begin position="164"/>
        <end position="300"/>
    </location>
</feature>
<reference evidence="3" key="1">
    <citation type="journal article" date="2019" name="Int. J. Syst. Evol. Microbiol.">
        <title>The Global Catalogue of Microorganisms (GCM) 10K type strain sequencing project: providing services to taxonomists for standard genome sequencing and annotation.</title>
        <authorList>
            <consortium name="The Broad Institute Genomics Platform"/>
            <consortium name="The Broad Institute Genome Sequencing Center for Infectious Disease"/>
            <person name="Wu L."/>
            <person name="Ma J."/>
        </authorList>
    </citation>
    <scope>NUCLEOTIDE SEQUENCE [LARGE SCALE GENOMIC DNA]</scope>
    <source>
        <strain evidence="3">CGMCC 1.12286</strain>
    </source>
</reference>
<keyword evidence="3" id="KW-1185">Reference proteome</keyword>
<proteinExistence type="predicted"/>
<accession>A0ABW4JF68</accession>
<evidence type="ECO:0000313" key="2">
    <source>
        <dbReference type="EMBL" id="MFD1674509.1"/>
    </source>
</evidence>
<dbReference type="RefSeq" id="WP_377942375.1">
    <property type="nucleotide sequence ID" value="NZ_JBHUCX010000020.1"/>
</dbReference>
<evidence type="ECO:0000259" key="1">
    <source>
        <dbReference type="PROSITE" id="PS51186"/>
    </source>
</evidence>
<comment type="caution">
    <text evidence="2">The sequence shown here is derived from an EMBL/GenBank/DDBJ whole genome shotgun (WGS) entry which is preliminary data.</text>
</comment>